<keyword evidence="6" id="KW-0539">Nucleus</keyword>
<feature type="non-terminal residue" evidence="9">
    <location>
        <position position="1"/>
    </location>
</feature>
<dbReference type="eggNOG" id="KOG0048">
    <property type="taxonomic scope" value="Eukaryota"/>
</dbReference>
<dbReference type="Pfam" id="PF00249">
    <property type="entry name" value="Myb_DNA-binding"/>
    <property type="match status" value="2"/>
</dbReference>
<feature type="domain" description="HTH myb-type" evidence="8">
    <location>
        <begin position="35"/>
        <end position="82"/>
    </location>
</feature>
<dbReference type="OMA" id="WIKYLRP"/>
<dbReference type="InterPro" id="IPR009057">
    <property type="entry name" value="Homeodomain-like_sf"/>
</dbReference>
<dbReference type="PROSITE" id="PS50090">
    <property type="entry name" value="MYB_LIKE"/>
    <property type="match status" value="2"/>
</dbReference>
<gene>
    <name evidence="9" type="ORF">CHLNCDRAFT_13979</name>
</gene>
<evidence type="ECO:0000256" key="4">
    <source>
        <dbReference type="ARBA" id="ARBA00023125"/>
    </source>
</evidence>
<dbReference type="SMART" id="SM00717">
    <property type="entry name" value="SANT"/>
    <property type="match status" value="2"/>
</dbReference>
<dbReference type="GO" id="GO:0005634">
    <property type="term" value="C:nucleus"/>
    <property type="evidence" value="ECO:0007669"/>
    <property type="project" value="UniProtKB-SubCell"/>
</dbReference>
<organism evidence="10">
    <name type="scientific">Chlorella variabilis</name>
    <name type="common">Green alga</name>
    <dbReference type="NCBI Taxonomy" id="554065"/>
    <lineage>
        <taxon>Eukaryota</taxon>
        <taxon>Viridiplantae</taxon>
        <taxon>Chlorophyta</taxon>
        <taxon>core chlorophytes</taxon>
        <taxon>Trebouxiophyceae</taxon>
        <taxon>Chlorellales</taxon>
        <taxon>Chlorellaceae</taxon>
        <taxon>Chlorella clade</taxon>
        <taxon>Chlorella</taxon>
    </lineage>
</organism>
<evidence type="ECO:0000256" key="1">
    <source>
        <dbReference type="ARBA" id="ARBA00004123"/>
    </source>
</evidence>
<dbReference type="GO" id="GO:0003677">
    <property type="term" value="F:DNA binding"/>
    <property type="evidence" value="ECO:0007669"/>
    <property type="project" value="UniProtKB-KW"/>
</dbReference>
<dbReference type="PANTHER" id="PTHR47995">
    <property type="entry name" value="TRANSCRIPTION FACTOR MYB33-RELATED"/>
    <property type="match status" value="1"/>
</dbReference>
<dbReference type="CDD" id="cd00167">
    <property type="entry name" value="SANT"/>
    <property type="match status" value="2"/>
</dbReference>
<evidence type="ECO:0000259" key="8">
    <source>
        <dbReference type="PROSITE" id="PS51294"/>
    </source>
</evidence>
<keyword evidence="2" id="KW-0677">Repeat</keyword>
<keyword evidence="3" id="KW-0805">Transcription regulation</keyword>
<keyword evidence="5" id="KW-0804">Transcription</keyword>
<accession>E1ZCG0</accession>
<proteinExistence type="predicted"/>
<dbReference type="STRING" id="554065.E1ZCG0"/>
<keyword evidence="10" id="KW-1185">Reference proteome</keyword>
<dbReference type="RefSeq" id="XP_005848340.1">
    <property type="nucleotide sequence ID" value="XM_005848278.1"/>
</dbReference>
<name>E1ZCG0_CHLVA</name>
<evidence type="ECO:0000256" key="5">
    <source>
        <dbReference type="ARBA" id="ARBA00023163"/>
    </source>
</evidence>
<keyword evidence="4" id="KW-0238">DNA-binding</keyword>
<sequence length="82" mass="9432">LLQTYGPQNWSLIAKSLGSGRNGKSCRLRWFNQLDPSLKKEPFTPEEEEMIVAKHAELGNKWAQIAKFLPGRTDNAIKNYWN</sequence>
<dbReference type="OrthoDB" id="2143914at2759"/>
<evidence type="ECO:0000256" key="6">
    <source>
        <dbReference type="ARBA" id="ARBA00023242"/>
    </source>
</evidence>
<dbReference type="Proteomes" id="UP000008141">
    <property type="component" value="Unassembled WGS sequence"/>
</dbReference>
<comment type="subcellular location">
    <subcellularLocation>
        <location evidence="1">Nucleus</location>
    </subcellularLocation>
</comment>
<dbReference type="KEGG" id="cvr:CHLNCDRAFT_13979"/>
<protein>
    <submittedName>
        <fullName evidence="9">Uncharacterized protein</fullName>
    </submittedName>
</protein>
<evidence type="ECO:0000259" key="7">
    <source>
        <dbReference type="PROSITE" id="PS50090"/>
    </source>
</evidence>
<dbReference type="SMR" id="E1ZCG0"/>
<feature type="domain" description="HTH myb-type" evidence="8">
    <location>
        <begin position="1"/>
        <end position="34"/>
    </location>
</feature>
<dbReference type="GeneID" id="17355775"/>
<feature type="domain" description="Myb-like" evidence="7">
    <location>
        <begin position="1"/>
        <end position="34"/>
    </location>
</feature>
<dbReference type="InterPro" id="IPR017930">
    <property type="entry name" value="Myb_dom"/>
</dbReference>
<dbReference type="InParanoid" id="E1ZCG0"/>
<reference evidence="9 10" key="1">
    <citation type="journal article" date="2010" name="Plant Cell">
        <title>The Chlorella variabilis NC64A genome reveals adaptation to photosymbiosis, coevolution with viruses, and cryptic sex.</title>
        <authorList>
            <person name="Blanc G."/>
            <person name="Duncan G."/>
            <person name="Agarkova I."/>
            <person name="Borodovsky M."/>
            <person name="Gurnon J."/>
            <person name="Kuo A."/>
            <person name="Lindquist E."/>
            <person name="Lucas S."/>
            <person name="Pangilinan J."/>
            <person name="Polle J."/>
            <person name="Salamov A."/>
            <person name="Terry A."/>
            <person name="Yamada T."/>
            <person name="Dunigan D.D."/>
            <person name="Grigoriev I.V."/>
            <person name="Claverie J.M."/>
            <person name="Van Etten J.L."/>
        </authorList>
    </citation>
    <scope>NUCLEOTIDE SEQUENCE [LARGE SCALE GENOMIC DNA]</scope>
    <source>
        <strain evidence="9 10">NC64A</strain>
    </source>
</reference>
<feature type="non-terminal residue" evidence="9">
    <location>
        <position position="82"/>
    </location>
</feature>
<feature type="domain" description="Myb-like" evidence="7">
    <location>
        <begin position="35"/>
        <end position="82"/>
    </location>
</feature>
<dbReference type="InterPro" id="IPR001005">
    <property type="entry name" value="SANT/Myb"/>
</dbReference>
<dbReference type="SUPFAM" id="SSF46689">
    <property type="entry name" value="Homeodomain-like"/>
    <property type="match status" value="1"/>
</dbReference>
<dbReference type="PROSITE" id="PS51294">
    <property type="entry name" value="HTH_MYB"/>
    <property type="match status" value="2"/>
</dbReference>
<evidence type="ECO:0000313" key="10">
    <source>
        <dbReference type="Proteomes" id="UP000008141"/>
    </source>
</evidence>
<dbReference type="EMBL" id="GL433842">
    <property type="protein sequence ID" value="EFN56238.1"/>
    <property type="molecule type" value="Genomic_DNA"/>
</dbReference>
<evidence type="ECO:0000256" key="2">
    <source>
        <dbReference type="ARBA" id="ARBA00022737"/>
    </source>
</evidence>
<dbReference type="PANTHER" id="PTHR47995:SF18">
    <property type="entry name" value="TRANSCRIPTION FACTOR MYB65"/>
    <property type="match status" value="1"/>
</dbReference>
<evidence type="ECO:0000256" key="3">
    <source>
        <dbReference type="ARBA" id="ARBA00023015"/>
    </source>
</evidence>
<dbReference type="AlphaFoldDB" id="E1ZCG0"/>
<dbReference type="Gene3D" id="1.10.10.60">
    <property type="entry name" value="Homeodomain-like"/>
    <property type="match status" value="2"/>
</dbReference>
<evidence type="ECO:0000313" key="9">
    <source>
        <dbReference type="EMBL" id="EFN56238.1"/>
    </source>
</evidence>